<dbReference type="Proteomes" id="UP000288168">
    <property type="component" value="Unassembled WGS sequence"/>
</dbReference>
<proteinExistence type="predicted"/>
<organism evidence="1 2">
    <name type="scientific">Fusarium duplospermum</name>
    <dbReference type="NCBI Taxonomy" id="1325734"/>
    <lineage>
        <taxon>Eukaryota</taxon>
        <taxon>Fungi</taxon>
        <taxon>Dikarya</taxon>
        <taxon>Ascomycota</taxon>
        <taxon>Pezizomycotina</taxon>
        <taxon>Sordariomycetes</taxon>
        <taxon>Hypocreomycetidae</taxon>
        <taxon>Hypocreales</taxon>
        <taxon>Nectriaceae</taxon>
        <taxon>Fusarium</taxon>
        <taxon>Fusarium solani species complex</taxon>
    </lineage>
</organism>
<sequence length="62" mass="7007">MAYTNCNDNNSAENYRRPVNLANSPKRWRCCNCQMGWFNVVTDTDCPGCFVRRCGGCTYAAS</sequence>
<protein>
    <submittedName>
        <fullName evidence="1">Uncharacterized protein</fullName>
    </submittedName>
</protein>
<dbReference type="EMBL" id="NKCI01000160">
    <property type="protein sequence ID" value="RSL50655.1"/>
    <property type="molecule type" value="Genomic_DNA"/>
</dbReference>
<comment type="caution">
    <text evidence="1">The sequence shown here is derived from an EMBL/GenBank/DDBJ whole genome shotgun (WGS) entry which is preliminary data.</text>
</comment>
<evidence type="ECO:0000313" key="1">
    <source>
        <dbReference type="EMBL" id="RSL50655.1"/>
    </source>
</evidence>
<evidence type="ECO:0000313" key="2">
    <source>
        <dbReference type="Proteomes" id="UP000288168"/>
    </source>
</evidence>
<keyword evidence="2" id="KW-1185">Reference proteome</keyword>
<dbReference type="AlphaFoldDB" id="A0A428PCC6"/>
<accession>A0A428PCC6</accession>
<gene>
    <name evidence="1" type="ORF">CEP54_011811</name>
</gene>
<reference evidence="1 2" key="1">
    <citation type="submission" date="2017-06" db="EMBL/GenBank/DDBJ databases">
        <title>Comparative genomic analysis of Ambrosia Fusariam Clade fungi.</title>
        <authorList>
            <person name="Stajich J.E."/>
            <person name="Carrillo J."/>
            <person name="Kijimoto T."/>
            <person name="Eskalen A."/>
            <person name="O'Donnell K."/>
            <person name="Kasson M."/>
        </authorList>
    </citation>
    <scope>NUCLEOTIDE SEQUENCE [LARGE SCALE GENOMIC DNA]</scope>
    <source>
        <strain evidence="1 2">NRRL62584</strain>
    </source>
</reference>
<dbReference type="OrthoDB" id="5009721at2759"/>
<name>A0A428PCC6_9HYPO</name>